<evidence type="ECO:0000256" key="1">
    <source>
        <dbReference type="SAM" id="SignalP"/>
    </source>
</evidence>
<accession>A0A6B0UDM9</accession>
<protein>
    <submittedName>
        <fullName evidence="2">Putative secreted protein</fullName>
    </submittedName>
</protein>
<dbReference type="EMBL" id="GIFC01005331">
    <property type="protein sequence ID" value="MXU87414.1"/>
    <property type="molecule type" value="Transcribed_RNA"/>
</dbReference>
<feature type="chain" id="PRO_5025519305" evidence="1">
    <location>
        <begin position="26"/>
        <end position="96"/>
    </location>
</feature>
<reference evidence="2" key="1">
    <citation type="submission" date="2019-12" db="EMBL/GenBank/DDBJ databases">
        <title>An insight into the sialome of adult female Ixodes ricinus ticks feeding for 6 days.</title>
        <authorList>
            <person name="Perner J."/>
            <person name="Ribeiro J.M.C."/>
        </authorList>
    </citation>
    <scope>NUCLEOTIDE SEQUENCE</scope>
    <source>
        <strain evidence="2">Semi-engorged</strain>
        <tissue evidence="2">Salivary glands</tissue>
    </source>
</reference>
<organism evidence="2">
    <name type="scientific">Ixodes ricinus</name>
    <name type="common">Common tick</name>
    <name type="synonym">Acarus ricinus</name>
    <dbReference type="NCBI Taxonomy" id="34613"/>
    <lineage>
        <taxon>Eukaryota</taxon>
        <taxon>Metazoa</taxon>
        <taxon>Ecdysozoa</taxon>
        <taxon>Arthropoda</taxon>
        <taxon>Chelicerata</taxon>
        <taxon>Arachnida</taxon>
        <taxon>Acari</taxon>
        <taxon>Parasitiformes</taxon>
        <taxon>Ixodida</taxon>
        <taxon>Ixodoidea</taxon>
        <taxon>Ixodidae</taxon>
        <taxon>Ixodinae</taxon>
        <taxon>Ixodes</taxon>
    </lineage>
</organism>
<evidence type="ECO:0000313" key="2">
    <source>
        <dbReference type="EMBL" id="MXU87414.1"/>
    </source>
</evidence>
<proteinExistence type="predicted"/>
<name>A0A6B0UDM9_IXORI</name>
<keyword evidence="1" id="KW-0732">Signal</keyword>
<dbReference type="AlphaFoldDB" id="A0A6B0UDM9"/>
<feature type="signal peptide" evidence="1">
    <location>
        <begin position="1"/>
        <end position="25"/>
    </location>
</feature>
<sequence>MMSFFFVCFDLLMYMTYWKYTVCEGKSFECIVNVNMEAIVLDMAGCAREGRLSCSAVPGPQRPRTKGVIQRNFGRPLVTLARRGDEKLSAAQCSVR</sequence>